<evidence type="ECO:0000313" key="2">
    <source>
        <dbReference type="Proteomes" id="UP000775129"/>
    </source>
</evidence>
<evidence type="ECO:0000313" key="1">
    <source>
        <dbReference type="EMBL" id="HJF51221.1"/>
    </source>
</evidence>
<comment type="caution">
    <text evidence="1">The sequence shown here is derived from an EMBL/GenBank/DDBJ whole genome shotgun (WGS) entry which is preliminary data.</text>
</comment>
<accession>A0A921KTS3</accession>
<sequence>MNQFLGMVNDLEEAARVLPRWPKRKVEGPSGGGSGSAVLVNVSGLDLAREIHAVLVPWCDLAAEECGLEELDPAWSSWTRTPSGAWVATGGNTAEVARWLRSNAGFVVARAWYVDEMWPELFELRRKARGLMGLWRPSRSMRDLVIEAATSGGTLEEMREVARARRAEG</sequence>
<reference evidence="1" key="2">
    <citation type="submission" date="2021-09" db="EMBL/GenBank/DDBJ databases">
        <authorList>
            <person name="Gilroy R."/>
        </authorList>
    </citation>
    <scope>NUCLEOTIDE SEQUENCE</scope>
    <source>
        <strain evidence="1">1647</strain>
    </source>
</reference>
<organism evidence="1 2">
    <name type="scientific">Brachybacterium paraconglomeratum</name>
    <dbReference type="NCBI Taxonomy" id="173362"/>
    <lineage>
        <taxon>Bacteria</taxon>
        <taxon>Bacillati</taxon>
        <taxon>Actinomycetota</taxon>
        <taxon>Actinomycetes</taxon>
        <taxon>Micrococcales</taxon>
        <taxon>Dermabacteraceae</taxon>
        <taxon>Brachybacterium</taxon>
    </lineage>
</organism>
<name>A0A921KTS3_9MICO</name>
<dbReference type="Proteomes" id="UP000775129">
    <property type="component" value="Unassembled WGS sequence"/>
</dbReference>
<dbReference type="EMBL" id="DYWO01000474">
    <property type="protein sequence ID" value="HJF51221.1"/>
    <property type="molecule type" value="Genomic_DNA"/>
</dbReference>
<gene>
    <name evidence="1" type="ORF">K8W24_15775</name>
</gene>
<dbReference type="AlphaFoldDB" id="A0A921KTS3"/>
<protein>
    <submittedName>
        <fullName evidence="1">Uncharacterized protein</fullName>
    </submittedName>
</protein>
<reference evidence="1" key="1">
    <citation type="journal article" date="2021" name="PeerJ">
        <title>Extensive microbial diversity within the chicken gut microbiome revealed by metagenomics and culture.</title>
        <authorList>
            <person name="Gilroy R."/>
            <person name="Ravi A."/>
            <person name="Getino M."/>
            <person name="Pursley I."/>
            <person name="Horton D.L."/>
            <person name="Alikhan N.F."/>
            <person name="Baker D."/>
            <person name="Gharbi K."/>
            <person name="Hall N."/>
            <person name="Watson M."/>
            <person name="Adriaenssens E.M."/>
            <person name="Foster-Nyarko E."/>
            <person name="Jarju S."/>
            <person name="Secka A."/>
            <person name="Antonio M."/>
            <person name="Oren A."/>
            <person name="Chaudhuri R.R."/>
            <person name="La Ragione R."/>
            <person name="Hildebrand F."/>
            <person name="Pallen M.J."/>
        </authorList>
    </citation>
    <scope>NUCLEOTIDE SEQUENCE</scope>
    <source>
        <strain evidence="1">1647</strain>
    </source>
</reference>
<proteinExistence type="predicted"/>